<keyword evidence="1" id="KW-1133">Transmembrane helix</keyword>
<dbReference type="Proteomes" id="UP000035762">
    <property type="component" value="Unassembled WGS sequence"/>
</dbReference>
<keyword evidence="1" id="KW-0472">Membrane</keyword>
<name>A0A090MLG7_AFIFE</name>
<feature type="transmembrane region" description="Helical" evidence="1">
    <location>
        <begin position="32"/>
        <end position="49"/>
    </location>
</feature>
<dbReference type="EMBL" id="CCAZ020000001">
    <property type="protein sequence ID" value="CEG08246.1"/>
    <property type="molecule type" value="Genomic_DNA"/>
</dbReference>
<accession>A0A090MLG7</accession>
<comment type="caution">
    <text evidence="2">The sequence shown here is derived from an EMBL/GenBank/DDBJ whole genome shotgun (WGS) entry which is preliminary data.</text>
</comment>
<gene>
    <name evidence="2" type="ORF">BN961_01660</name>
</gene>
<protein>
    <submittedName>
        <fullName evidence="2">Uncharacterized protein</fullName>
    </submittedName>
</protein>
<evidence type="ECO:0000313" key="3">
    <source>
        <dbReference type="Proteomes" id="UP000035762"/>
    </source>
</evidence>
<keyword evidence="3" id="KW-1185">Reference proteome</keyword>
<evidence type="ECO:0000313" key="2">
    <source>
        <dbReference type="EMBL" id="CEG08246.1"/>
    </source>
</evidence>
<keyword evidence="1" id="KW-0812">Transmembrane</keyword>
<sequence length="71" mass="7744">MLNGDISINVDTTSPLFGFVEHLRLDGEIDELIFAALGVIIVLTLGTIWRRRKLEEMAPASTEAEVATATT</sequence>
<dbReference type="AlphaFoldDB" id="A0A090MLG7"/>
<reference evidence="2 3" key="1">
    <citation type="journal article" date="2014" name="Genome Announc.">
        <title>Genome Sequence of Afipia felis Strain 76713, Isolated in Hospital Water Using an Amoeba Co-Culture Procedure.</title>
        <authorList>
            <person name="Benamar S."/>
            <person name="La Scola B."/>
            <person name="Croce O."/>
        </authorList>
    </citation>
    <scope>NUCLEOTIDE SEQUENCE [LARGE SCALE GENOMIC DNA]</scope>
    <source>
        <strain evidence="2 3">76713</strain>
    </source>
</reference>
<evidence type="ECO:0000256" key="1">
    <source>
        <dbReference type="SAM" id="Phobius"/>
    </source>
</evidence>
<proteinExistence type="predicted"/>
<organism evidence="2 3">
    <name type="scientific">Afipia felis</name>
    <name type="common">Cat scratch disease bacillus</name>
    <dbReference type="NCBI Taxonomy" id="1035"/>
    <lineage>
        <taxon>Bacteria</taxon>
        <taxon>Pseudomonadati</taxon>
        <taxon>Pseudomonadota</taxon>
        <taxon>Alphaproteobacteria</taxon>
        <taxon>Hyphomicrobiales</taxon>
        <taxon>Nitrobacteraceae</taxon>
        <taxon>Afipia</taxon>
    </lineage>
</organism>